<reference evidence="8 9" key="1">
    <citation type="submission" date="2016-11" db="EMBL/GenBank/DDBJ databases">
        <title>Study of marine rhodopsin-containing bacteria.</title>
        <authorList>
            <person name="Yoshizawa S."/>
            <person name="Kumagai Y."/>
            <person name="Kogure K."/>
        </authorList>
    </citation>
    <scope>NUCLEOTIDE SEQUENCE [LARGE SCALE GENOMIC DNA]</scope>
    <source>
        <strain evidence="8 9">SAORIC-28</strain>
    </source>
</reference>
<evidence type="ECO:0000259" key="7">
    <source>
        <dbReference type="Pfam" id="PF24986"/>
    </source>
</evidence>
<dbReference type="Pfam" id="PF24986">
    <property type="entry name" value="PRC_RimM"/>
    <property type="match status" value="1"/>
</dbReference>
<dbReference type="SUPFAM" id="SSF50447">
    <property type="entry name" value="Translation proteins"/>
    <property type="match status" value="1"/>
</dbReference>
<evidence type="ECO:0000256" key="5">
    <source>
        <dbReference type="HAMAP-Rule" id="MF_00014"/>
    </source>
</evidence>
<dbReference type="GO" id="GO:0006364">
    <property type="term" value="P:rRNA processing"/>
    <property type="evidence" value="ECO:0007669"/>
    <property type="project" value="UniProtKB-UniRule"/>
</dbReference>
<dbReference type="OrthoDB" id="9810331at2"/>
<dbReference type="RefSeq" id="WP_095510308.1">
    <property type="nucleotide sequence ID" value="NZ_MQWD01000001.1"/>
</dbReference>
<keyword evidence="3 5" id="KW-0698">rRNA processing</keyword>
<dbReference type="Gene3D" id="2.30.30.240">
    <property type="entry name" value="PRC-barrel domain"/>
    <property type="match status" value="1"/>
</dbReference>
<comment type="subcellular location">
    <subcellularLocation>
        <location evidence="5">Cytoplasm</location>
    </subcellularLocation>
</comment>
<keyword evidence="1 5" id="KW-0963">Cytoplasm</keyword>
<sequence length="186" mass="20566">MDPDRLLLMGRVGRTHGVRGEMKVVPETDDAQRFADLERLFVGESAATARPVAVESVRFQYPKGRTVVLLALEGVDSLEAAEELRNAHLYADPDDLPELVDGEAFLHDLVGLDVIEVDEDGTEADEPFGTVRDLYDGAQLLFAIARPGKPEVLLPDVDEFVVRLDLAARRLYVRLPEGLVEDEEEG</sequence>
<dbReference type="HAMAP" id="MF_00014">
    <property type="entry name" value="Ribosome_mat_RimM"/>
    <property type="match status" value="1"/>
</dbReference>
<protein>
    <recommendedName>
        <fullName evidence="5">Ribosome maturation factor RimM</fullName>
    </recommendedName>
</protein>
<evidence type="ECO:0000256" key="4">
    <source>
        <dbReference type="ARBA" id="ARBA00023186"/>
    </source>
</evidence>
<dbReference type="NCBIfam" id="TIGR02273">
    <property type="entry name" value="16S_RimM"/>
    <property type="match status" value="1"/>
</dbReference>
<dbReference type="Pfam" id="PF01782">
    <property type="entry name" value="RimM"/>
    <property type="match status" value="1"/>
</dbReference>
<dbReference type="GO" id="GO:0005840">
    <property type="term" value="C:ribosome"/>
    <property type="evidence" value="ECO:0007669"/>
    <property type="project" value="InterPro"/>
</dbReference>
<name>A0A271J1R2_9BACT</name>
<comment type="function">
    <text evidence="5">An accessory protein needed during the final step in the assembly of 30S ribosomal subunit, possibly for assembly of the head region. Essential for efficient processing of 16S rRNA. May be needed both before and after RbfA during the maturation of 16S rRNA. It has affinity for free ribosomal 30S subunits but not for 70S ribosomes.</text>
</comment>
<dbReference type="PANTHER" id="PTHR33692">
    <property type="entry name" value="RIBOSOME MATURATION FACTOR RIMM"/>
    <property type="match status" value="1"/>
</dbReference>
<evidence type="ECO:0000256" key="2">
    <source>
        <dbReference type="ARBA" id="ARBA00022517"/>
    </source>
</evidence>
<comment type="subunit">
    <text evidence="5">Binds ribosomal protein uS19.</text>
</comment>
<evidence type="ECO:0000259" key="6">
    <source>
        <dbReference type="Pfam" id="PF01782"/>
    </source>
</evidence>
<dbReference type="AlphaFoldDB" id="A0A271J1R2"/>
<keyword evidence="2 5" id="KW-0690">Ribosome biogenesis</keyword>
<dbReference type="InterPro" id="IPR009000">
    <property type="entry name" value="Transl_B-barrel_sf"/>
</dbReference>
<feature type="domain" description="RimM N-terminal" evidence="6">
    <location>
        <begin position="9"/>
        <end position="94"/>
    </location>
</feature>
<feature type="domain" description="Ribosome maturation factor RimM PRC barrel" evidence="7">
    <location>
        <begin position="107"/>
        <end position="179"/>
    </location>
</feature>
<dbReference type="Gene3D" id="2.40.30.60">
    <property type="entry name" value="RimM"/>
    <property type="match status" value="1"/>
</dbReference>
<dbReference type="PANTHER" id="PTHR33692:SF1">
    <property type="entry name" value="RIBOSOME MATURATION FACTOR RIMM"/>
    <property type="match status" value="1"/>
</dbReference>
<evidence type="ECO:0000256" key="1">
    <source>
        <dbReference type="ARBA" id="ARBA00022490"/>
    </source>
</evidence>
<dbReference type="InterPro" id="IPR011033">
    <property type="entry name" value="PRC_barrel-like_sf"/>
</dbReference>
<dbReference type="EMBL" id="MQWD01000001">
    <property type="protein sequence ID" value="PAP76649.1"/>
    <property type="molecule type" value="Genomic_DNA"/>
</dbReference>
<comment type="domain">
    <text evidence="5">The PRC barrel domain binds ribosomal protein uS19.</text>
</comment>
<gene>
    <name evidence="5" type="primary">rimM</name>
    <name evidence="8" type="ORF">BSZ37_09435</name>
</gene>
<dbReference type="InterPro" id="IPR011961">
    <property type="entry name" value="RimM"/>
</dbReference>
<comment type="caution">
    <text evidence="8">The sequence shown here is derived from an EMBL/GenBank/DDBJ whole genome shotgun (WGS) entry which is preliminary data.</text>
</comment>
<dbReference type="InterPro" id="IPR056792">
    <property type="entry name" value="PRC_RimM"/>
</dbReference>
<dbReference type="Proteomes" id="UP000216339">
    <property type="component" value="Unassembled WGS sequence"/>
</dbReference>
<dbReference type="GO" id="GO:0042274">
    <property type="term" value="P:ribosomal small subunit biogenesis"/>
    <property type="evidence" value="ECO:0007669"/>
    <property type="project" value="UniProtKB-UniRule"/>
</dbReference>
<dbReference type="SUPFAM" id="SSF50346">
    <property type="entry name" value="PRC-barrel domain"/>
    <property type="match status" value="1"/>
</dbReference>
<evidence type="ECO:0000313" key="9">
    <source>
        <dbReference type="Proteomes" id="UP000216339"/>
    </source>
</evidence>
<dbReference type="InterPro" id="IPR036976">
    <property type="entry name" value="RimM_N_sf"/>
</dbReference>
<dbReference type="GO" id="GO:0005737">
    <property type="term" value="C:cytoplasm"/>
    <property type="evidence" value="ECO:0007669"/>
    <property type="project" value="UniProtKB-SubCell"/>
</dbReference>
<dbReference type="GO" id="GO:0043022">
    <property type="term" value="F:ribosome binding"/>
    <property type="evidence" value="ECO:0007669"/>
    <property type="project" value="InterPro"/>
</dbReference>
<organism evidence="8 9">
    <name type="scientific">Rubrivirga marina</name>
    <dbReference type="NCBI Taxonomy" id="1196024"/>
    <lineage>
        <taxon>Bacteria</taxon>
        <taxon>Pseudomonadati</taxon>
        <taxon>Rhodothermota</taxon>
        <taxon>Rhodothermia</taxon>
        <taxon>Rhodothermales</taxon>
        <taxon>Rubricoccaceae</taxon>
        <taxon>Rubrivirga</taxon>
    </lineage>
</organism>
<evidence type="ECO:0000313" key="8">
    <source>
        <dbReference type="EMBL" id="PAP76649.1"/>
    </source>
</evidence>
<accession>A0A271J1R2</accession>
<keyword evidence="9" id="KW-1185">Reference proteome</keyword>
<keyword evidence="4 5" id="KW-0143">Chaperone</keyword>
<proteinExistence type="inferred from homology"/>
<comment type="similarity">
    <text evidence="5">Belongs to the RimM family.</text>
</comment>
<dbReference type="InterPro" id="IPR002676">
    <property type="entry name" value="RimM_N"/>
</dbReference>
<evidence type="ECO:0000256" key="3">
    <source>
        <dbReference type="ARBA" id="ARBA00022552"/>
    </source>
</evidence>